<sequence length="334" mass="36078">MTVLVTGGAGYIGMHTVAELVAHGEPVVVVDDLSTGHWPAGLFDVPFYSLDIQDGEAVGTVMARHGVDAVVHFAAKSLVGESVRDPLLYYERNVAATAQLLRAMVRQGVRRMVFSSTAAVYGHPGRVPIQEDDPKQPVNPYGETKLAIERMLRWGGDAYGISAISLRYFNAAGAHPELPIGEDHRPETHLIPILMQVALGQREAVTIFGSDYDTPDGTCVRDYIHVMDLASAHRLALERLRRVDAGVEVYNLGTGSGHSVLEVVRVARSVTGHPIPVAFGPRRAGDPAVLVASPARAQAVLGWRPRYTGMEDMVSTAWRWHKSHPEGFGTAGGP</sequence>
<comment type="similarity">
    <text evidence="4 11">Belongs to the NAD(P)-dependent epimerase/dehydratase family.</text>
</comment>
<keyword evidence="7 11" id="KW-0520">NAD</keyword>
<comment type="catalytic activity">
    <reaction evidence="1 11">
        <text>UDP-alpha-D-glucose = UDP-alpha-D-galactose</text>
        <dbReference type="Rhea" id="RHEA:22168"/>
        <dbReference type="ChEBI" id="CHEBI:58885"/>
        <dbReference type="ChEBI" id="CHEBI:66914"/>
        <dbReference type="EC" id="5.1.3.2"/>
    </reaction>
</comment>
<evidence type="ECO:0000313" key="14">
    <source>
        <dbReference type="Proteomes" id="UP000183508"/>
    </source>
</evidence>
<dbReference type="OrthoDB" id="181047at2"/>
<dbReference type="InterPro" id="IPR001509">
    <property type="entry name" value="Epimerase_deHydtase"/>
</dbReference>
<dbReference type="STRING" id="392015.SAMN05421543_10357"/>
<evidence type="ECO:0000256" key="1">
    <source>
        <dbReference type="ARBA" id="ARBA00000083"/>
    </source>
</evidence>
<accession>A0A1I7GTJ6</accession>
<evidence type="ECO:0000256" key="11">
    <source>
        <dbReference type="RuleBase" id="RU366046"/>
    </source>
</evidence>
<keyword evidence="14" id="KW-1185">Reference proteome</keyword>
<evidence type="ECO:0000313" key="13">
    <source>
        <dbReference type="EMBL" id="SFU51778.1"/>
    </source>
</evidence>
<feature type="domain" description="NAD-dependent epimerase/dehydratase" evidence="12">
    <location>
        <begin position="3"/>
        <end position="253"/>
    </location>
</feature>
<comment type="subunit">
    <text evidence="11">Homodimer.</text>
</comment>
<keyword evidence="10 11" id="KW-0119">Carbohydrate metabolism</keyword>
<dbReference type="Gene3D" id="3.40.50.720">
    <property type="entry name" value="NAD(P)-binding Rossmann-like Domain"/>
    <property type="match status" value="1"/>
</dbReference>
<evidence type="ECO:0000259" key="12">
    <source>
        <dbReference type="Pfam" id="PF01370"/>
    </source>
</evidence>
<dbReference type="InterPro" id="IPR036291">
    <property type="entry name" value="NAD(P)-bd_dom_sf"/>
</dbReference>
<dbReference type="NCBIfam" id="TIGR01179">
    <property type="entry name" value="galE"/>
    <property type="match status" value="1"/>
</dbReference>
<dbReference type="PANTHER" id="PTHR43725:SF53">
    <property type="entry name" value="UDP-ARABINOSE 4-EPIMERASE 1"/>
    <property type="match status" value="1"/>
</dbReference>
<evidence type="ECO:0000256" key="2">
    <source>
        <dbReference type="ARBA" id="ARBA00001911"/>
    </source>
</evidence>
<dbReference type="SUPFAM" id="SSF51735">
    <property type="entry name" value="NAD(P)-binding Rossmann-fold domains"/>
    <property type="match status" value="1"/>
</dbReference>
<name>A0A1I7GTJ6_9BACL</name>
<dbReference type="EC" id="5.1.3.2" evidence="5 11"/>
<proteinExistence type="inferred from homology"/>
<dbReference type="Gene3D" id="3.90.25.10">
    <property type="entry name" value="UDP-galactose 4-epimerase, domain 1"/>
    <property type="match status" value="1"/>
</dbReference>
<dbReference type="EMBL" id="FPBV01000003">
    <property type="protein sequence ID" value="SFU51778.1"/>
    <property type="molecule type" value="Genomic_DNA"/>
</dbReference>
<dbReference type="AlphaFoldDB" id="A0A1I7GTJ6"/>
<evidence type="ECO:0000256" key="8">
    <source>
        <dbReference type="ARBA" id="ARBA00023144"/>
    </source>
</evidence>
<evidence type="ECO:0000256" key="4">
    <source>
        <dbReference type="ARBA" id="ARBA00007637"/>
    </source>
</evidence>
<dbReference type="Pfam" id="PF01370">
    <property type="entry name" value="Epimerase"/>
    <property type="match status" value="1"/>
</dbReference>
<dbReference type="InterPro" id="IPR005886">
    <property type="entry name" value="UDP_G4E"/>
</dbReference>
<evidence type="ECO:0000256" key="9">
    <source>
        <dbReference type="ARBA" id="ARBA00023235"/>
    </source>
</evidence>
<dbReference type="GO" id="GO:0003978">
    <property type="term" value="F:UDP-glucose 4-epimerase activity"/>
    <property type="evidence" value="ECO:0007669"/>
    <property type="project" value="UniProtKB-UniRule"/>
</dbReference>
<comment type="cofactor">
    <cofactor evidence="2 11">
        <name>NAD(+)</name>
        <dbReference type="ChEBI" id="CHEBI:57540"/>
    </cofactor>
</comment>
<keyword evidence="9 11" id="KW-0413">Isomerase</keyword>
<evidence type="ECO:0000256" key="5">
    <source>
        <dbReference type="ARBA" id="ARBA00013189"/>
    </source>
</evidence>
<organism evidence="13 14">
    <name type="scientific">Alicyclobacillus macrosporangiidus</name>
    <dbReference type="NCBI Taxonomy" id="392015"/>
    <lineage>
        <taxon>Bacteria</taxon>
        <taxon>Bacillati</taxon>
        <taxon>Bacillota</taxon>
        <taxon>Bacilli</taxon>
        <taxon>Bacillales</taxon>
        <taxon>Alicyclobacillaceae</taxon>
        <taxon>Alicyclobacillus</taxon>
    </lineage>
</organism>
<evidence type="ECO:0000256" key="10">
    <source>
        <dbReference type="ARBA" id="ARBA00023277"/>
    </source>
</evidence>
<protein>
    <recommendedName>
        <fullName evidence="6 11">UDP-glucose 4-epimerase</fullName>
        <ecNumber evidence="5 11">5.1.3.2</ecNumber>
    </recommendedName>
</protein>
<keyword evidence="8" id="KW-0299">Galactose metabolism</keyword>
<dbReference type="Proteomes" id="UP000183508">
    <property type="component" value="Unassembled WGS sequence"/>
</dbReference>
<dbReference type="CDD" id="cd05247">
    <property type="entry name" value="UDP_G4E_1_SDR_e"/>
    <property type="match status" value="1"/>
</dbReference>
<comment type="pathway">
    <text evidence="3 11">Carbohydrate metabolism; galactose metabolism.</text>
</comment>
<evidence type="ECO:0000256" key="6">
    <source>
        <dbReference type="ARBA" id="ARBA00018569"/>
    </source>
</evidence>
<dbReference type="UniPathway" id="UPA00214"/>
<evidence type="ECO:0000256" key="7">
    <source>
        <dbReference type="ARBA" id="ARBA00023027"/>
    </source>
</evidence>
<reference evidence="14" key="1">
    <citation type="submission" date="2016-10" db="EMBL/GenBank/DDBJ databases">
        <authorList>
            <person name="Varghese N."/>
        </authorList>
    </citation>
    <scope>NUCLEOTIDE SEQUENCE [LARGE SCALE GENOMIC DNA]</scope>
    <source>
        <strain evidence="14">DSM 17980</strain>
    </source>
</reference>
<dbReference type="eggNOG" id="COG1087">
    <property type="taxonomic scope" value="Bacteria"/>
</dbReference>
<evidence type="ECO:0000256" key="3">
    <source>
        <dbReference type="ARBA" id="ARBA00004947"/>
    </source>
</evidence>
<dbReference type="GO" id="GO:0006012">
    <property type="term" value="P:galactose metabolic process"/>
    <property type="evidence" value="ECO:0007669"/>
    <property type="project" value="UniProtKB-UniPathway"/>
</dbReference>
<dbReference type="RefSeq" id="WP_074949859.1">
    <property type="nucleotide sequence ID" value="NZ_FPBV01000003.1"/>
</dbReference>
<gene>
    <name evidence="13" type="ORF">SAMN05421543_10357</name>
</gene>
<dbReference type="PANTHER" id="PTHR43725">
    <property type="entry name" value="UDP-GLUCOSE 4-EPIMERASE"/>
    <property type="match status" value="1"/>
</dbReference>